<protein>
    <recommendedName>
        <fullName evidence="3">YabG peptidase U57</fullName>
    </recommendedName>
</protein>
<dbReference type="Proteomes" id="UP000184196">
    <property type="component" value="Unassembled WGS sequence"/>
</dbReference>
<evidence type="ECO:0000313" key="2">
    <source>
        <dbReference type="Proteomes" id="UP000184196"/>
    </source>
</evidence>
<name>A0A1M5CVH0_9FIRM</name>
<dbReference type="EMBL" id="FQUW01000041">
    <property type="protein sequence ID" value="SHF58693.1"/>
    <property type="molecule type" value="Genomic_DNA"/>
</dbReference>
<sequence length="82" mass="8879">MLIGGLIQGVGCMKIGDIVTRKVCGEDMQFCILGFYTRQSTGERVAILAMLDPTTIVEASVQELAPVSLKDIFALTTSIYVH</sequence>
<accession>A0A1M5CVH0</accession>
<evidence type="ECO:0000313" key="1">
    <source>
        <dbReference type="EMBL" id="SHF58693.1"/>
    </source>
</evidence>
<organism evidence="1 2">
    <name type="scientific">Desulfofundulus australicus DSM 11792</name>
    <dbReference type="NCBI Taxonomy" id="1121425"/>
    <lineage>
        <taxon>Bacteria</taxon>
        <taxon>Bacillati</taxon>
        <taxon>Bacillota</taxon>
        <taxon>Clostridia</taxon>
        <taxon>Eubacteriales</taxon>
        <taxon>Peptococcaceae</taxon>
        <taxon>Desulfofundulus</taxon>
    </lineage>
</organism>
<proteinExistence type="predicted"/>
<reference evidence="2" key="1">
    <citation type="submission" date="2016-11" db="EMBL/GenBank/DDBJ databases">
        <authorList>
            <person name="Varghese N."/>
            <person name="Submissions S."/>
        </authorList>
    </citation>
    <scope>NUCLEOTIDE SEQUENCE [LARGE SCALE GENOMIC DNA]</scope>
    <source>
        <strain evidence="2">DSM 11792</strain>
    </source>
</reference>
<keyword evidence="2" id="KW-1185">Reference proteome</keyword>
<evidence type="ECO:0008006" key="3">
    <source>
        <dbReference type="Google" id="ProtNLM"/>
    </source>
</evidence>
<gene>
    <name evidence="1" type="ORF">SAMN02745218_02648</name>
</gene>
<dbReference type="AlphaFoldDB" id="A0A1M5CVH0"/>